<sequence length="316" mass="35337">MKTVINQKIHVGVDTGKYQLDIYLRPLDIYFTVPNDEKGIAEAINQLKQYPVERIVIEATGRLEMPFIMACANSKLPFVIANPIHIKRFAGAIGQRAKTDKLDAQLIAHYGEVIKPALSQLKPATMQVMSDLVARRNQLLVMQTMEKNRLQSLPKSLSMTIKPILTAFKHQILKIEKKLVELIESCPEYQKKNTILQSMTGIGKIAAASIISNLPELGYVTGKQASSLVGVAPMNRESGRYKGQRRIQGGRHQVRTVLYMAMLSAIQSNPVFKDTYQRLVGAGKPKKVAIIACIRKMVVILNSMLRDEVMWEAPKA</sequence>
<proteinExistence type="predicted"/>
<evidence type="ECO:0000259" key="1">
    <source>
        <dbReference type="Pfam" id="PF01548"/>
    </source>
</evidence>
<dbReference type="GO" id="GO:0004803">
    <property type="term" value="F:transposase activity"/>
    <property type="evidence" value="ECO:0007669"/>
    <property type="project" value="InterPro"/>
</dbReference>
<evidence type="ECO:0000313" key="3">
    <source>
        <dbReference type="EMBL" id="REL24210.1"/>
    </source>
</evidence>
<dbReference type="InterPro" id="IPR047650">
    <property type="entry name" value="Transpos_IS110"/>
</dbReference>
<dbReference type="RefSeq" id="WP_116013201.1">
    <property type="nucleotide sequence ID" value="NZ_QUOT01000001.1"/>
</dbReference>
<evidence type="ECO:0000259" key="2">
    <source>
        <dbReference type="Pfam" id="PF02371"/>
    </source>
</evidence>
<evidence type="ECO:0000313" key="4">
    <source>
        <dbReference type="EMBL" id="REL24216.1"/>
    </source>
</evidence>
<evidence type="ECO:0000313" key="6">
    <source>
        <dbReference type="Proteomes" id="UP000256899"/>
    </source>
</evidence>
<protein>
    <submittedName>
        <fullName evidence="3">IS110 family transposase</fullName>
    </submittedName>
</protein>
<reference evidence="3" key="2">
    <citation type="submission" date="2018-08" db="EMBL/GenBank/DDBJ databases">
        <authorList>
            <person name="Ferrada E.E."/>
            <person name="Latorre B.A."/>
        </authorList>
    </citation>
    <scope>NUCLEOTIDE SEQUENCE</scope>
    <source>
        <strain evidence="3">H3</strain>
    </source>
</reference>
<keyword evidence="6" id="KW-1185">Reference proteome</keyword>
<dbReference type="PANTHER" id="PTHR33055">
    <property type="entry name" value="TRANSPOSASE FOR INSERTION SEQUENCE ELEMENT IS1111A"/>
    <property type="match status" value="1"/>
</dbReference>
<organism evidence="3 6">
    <name type="scientific">Thalassotalea euphylliae</name>
    <dbReference type="NCBI Taxonomy" id="1655234"/>
    <lineage>
        <taxon>Bacteria</taxon>
        <taxon>Pseudomonadati</taxon>
        <taxon>Pseudomonadota</taxon>
        <taxon>Gammaproteobacteria</taxon>
        <taxon>Alteromonadales</taxon>
        <taxon>Colwelliaceae</taxon>
        <taxon>Thalassotalea</taxon>
    </lineage>
</organism>
<dbReference type="Proteomes" id="UP000256899">
    <property type="component" value="Unassembled WGS sequence"/>
</dbReference>
<dbReference type="NCBIfam" id="NF033542">
    <property type="entry name" value="transpos_IS110"/>
    <property type="match status" value="1"/>
</dbReference>
<reference evidence="6" key="1">
    <citation type="submission" date="2018-08" db="EMBL/GenBank/DDBJ databases">
        <title>Thalassotalea euphylliae genome.</title>
        <authorList>
            <person name="Summers S."/>
            <person name="Rice S.A."/>
            <person name="Freckelton M.L."/>
            <person name="Nedved B.T."/>
            <person name="Hadfield M.G."/>
        </authorList>
    </citation>
    <scope>NUCLEOTIDE SEQUENCE [LARGE SCALE GENOMIC DNA]</scope>
    <source>
        <strain evidence="6">H3</strain>
    </source>
</reference>
<dbReference type="GO" id="GO:0003677">
    <property type="term" value="F:DNA binding"/>
    <property type="evidence" value="ECO:0007669"/>
    <property type="project" value="InterPro"/>
</dbReference>
<gene>
    <name evidence="5" type="ORF">DXX94_00630</name>
    <name evidence="4" type="ORF">DXX94_19135</name>
    <name evidence="3" type="ORF">DXX94_19155</name>
</gene>
<dbReference type="EMBL" id="QUOT01000004">
    <property type="protein sequence ID" value="REL24210.1"/>
    <property type="molecule type" value="Genomic_DNA"/>
</dbReference>
<dbReference type="InterPro" id="IPR003346">
    <property type="entry name" value="Transposase_20"/>
</dbReference>
<dbReference type="PANTHER" id="PTHR33055:SF13">
    <property type="entry name" value="TRANSPOSASE"/>
    <property type="match status" value="1"/>
</dbReference>
<dbReference type="AlphaFoldDB" id="A0A3E0TIU7"/>
<comment type="caution">
    <text evidence="3">The sequence shown here is derived from an EMBL/GenBank/DDBJ whole genome shotgun (WGS) entry which is preliminary data.</text>
</comment>
<dbReference type="EMBL" id="QUOT01000001">
    <property type="protein sequence ID" value="REL29349.1"/>
    <property type="molecule type" value="Genomic_DNA"/>
</dbReference>
<name>A0A3E0TIU7_9GAMM</name>
<feature type="domain" description="Transposase IS116/IS110/IS902 C-terminal" evidence="2">
    <location>
        <begin position="194"/>
        <end position="277"/>
    </location>
</feature>
<dbReference type="EMBL" id="QUOT01000003">
    <property type="protein sequence ID" value="REL24216.1"/>
    <property type="molecule type" value="Genomic_DNA"/>
</dbReference>
<evidence type="ECO:0000313" key="5">
    <source>
        <dbReference type="EMBL" id="REL29349.1"/>
    </source>
</evidence>
<dbReference type="GO" id="GO:0006313">
    <property type="term" value="P:DNA transposition"/>
    <property type="evidence" value="ECO:0007669"/>
    <property type="project" value="InterPro"/>
</dbReference>
<dbReference type="InterPro" id="IPR002525">
    <property type="entry name" value="Transp_IS110-like_N"/>
</dbReference>
<feature type="domain" description="Transposase IS110-like N-terminal" evidence="1">
    <location>
        <begin position="11"/>
        <end position="153"/>
    </location>
</feature>
<accession>A0A3E0TIU7</accession>
<dbReference type="Pfam" id="PF02371">
    <property type="entry name" value="Transposase_20"/>
    <property type="match status" value="1"/>
</dbReference>
<dbReference type="Pfam" id="PF01548">
    <property type="entry name" value="DEDD_Tnp_IS110"/>
    <property type="match status" value="1"/>
</dbReference>